<dbReference type="Proteomes" id="UP001500945">
    <property type="component" value="Unassembled WGS sequence"/>
</dbReference>
<keyword evidence="1" id="KW-1133">Transmembrane helix</keyword>
<name>A0ABP8KLB0_9MICO</name>
<keyword evidence="1" id="KW-0812">Transmembrane</keyword>
<dbReference type="EMBL" id="BAABGM010000016">
    <property type="protein sequence ID" value="GAA4409368.1"/>
    <property type="molecule type" value="Genomic_DNA"/>
</dbReference>
<proteinExistence type="predicted"/>
<reference evidence="3" key="1">
    <citation type="journal article" date="2019" name="Int. J. Syst. Evol. Microbiol.">
        <title>The Global Catalogue of Microorganisms (GCM) 10K type strain sequencing project: providing services to taxonomists for standard genome sequencing and annotation.</title>
        <authorList>
            <consortium name="The Broad Institute Genomics Platform"/>
            <consortium name="The Broad Institute Genome Sequencing Center for Infectious Disease"/>
            <person name="Wu L."/>
            <person name="Ma J."/>
        </authorList>
    </citation>
    <scope>NUCLEOTIDE SEQUENCE [LARGE SCALE GENOMIC DNA]</scope>
    <source>
        <strain evidence="3">JCM 17809</strain>
    </source>
</reference>
<gene>
    <name evidence="2" type="ORF">GCM10023168_28060</name>
</gene>
<dbReference type="RefSeq" id="WP_345207057.1">
    <property type="nucleotide sequence ID" value="NZ_BAABGM010000016.1"/>
</dbReference>
<organism evidence="2 3">
    <name type="scientific">Fodinibacter luteus</name>
    <dbReference type="NCBI Taxonomy" id="552064"/>
    <lineage>
        <taxon>Bacteria</taxon>
        <taxon>Bacillati</taxon>
        <taxon>Actinomycetota</taxon>
        <taxon>Actinomycetes</taxon>
        <taxon>Micrococcales</taxon>
        <taxon>Intrasporangiaceae</taxon>
        <taxon>Fodinibacter (ex Wang et al. 2009)</taxon>
    </lineage>
</organism>
<evidence type="ECO:0000313" key="3">
    <source>
        <dbReference type="Proteomes" id="UP001500945"/>
    </source>
</evidence>
<sequence>MIPTMILFGLLLGRWWKLALLVGTSGWTVLLWSQGLLATPTEFVGAAVLALANTAVGVLVHQVLLAFVRRVRGHPPTQVEATR</sequence>
<keyword evidence="3" id="KW-1185">Reference proteome</keyword>
<accession>A0ABP8KLB0</accession>
<keyword evidence="1" id="KW-0472">Membrane</keyword>
<feature type="transmembrane region" description="Helical" evidence="1">
    <location>
        <begin position="48"/>
        <end position="68"/>
    </location>
</feature>
<protein>
    <submittedName>
        <fullName evidence="2">Uncharacterized protein</fullName>
    </submittedName>
</protein>
<evidence type="ECO:0000256" key="1">
    <source>
        <dbReference type="SAM" id="Phobius"/>
    </source>
</evidence>
<evidence type="ECO:0000313" key="2">
    <source>
        <dbReference type="EMBL" id="GAA4409368.1"/>
    </source>
</evidence>
<comment type="caution">
    <text evidence="2">The sequence shown here is derived from an EMBL/GenBank/DDBJ whole genome shotgun (WGS) entry which is preliminary data.</text>
</comment>